<dbReference type="SMART" id="SM00388">
    <property type="entry name" value="HisKA"/>
    <property type="match status" value="1"/>
</dbReference>
<comment type="catalytic activity">
    <reaction evidence="1">
        <text>ATP + protein L-histidine = ADP + protein N-phospho-L-histidine.</text>
        <dbReference type="EC" id="2.7.13.3"/>
    </reaction>
</comment>
<dbReference type="EC" id="2.7.13.3" evidence="2"/>
<dbReference type="PANTHER" id="PTHR42878:SF15">
    <property type="entry name" value="BACTERIOPHYTOCHROME"/>
    <property type="match status" value="1"/>
</dbReference>
<dbReference type="PANTHER" id="PTHR42878">
    <property type="entry name" value="TWO-COMPONENT HISTIDINE KINASE"/>
    <property type="match status" value="1"/>
</dbReference>
<gene>
    <name evidence="12" type="ORF">DSM106972_001910</name>
</gene>
<evidence type="ECO:0000256" key="1">
    <source>
        <dbReference type="ARBA" id="ARBA00000085"/>
    </source>
</evidence>
<evidence type="ECO:0000256" key="5">
    <source>
        <dbReference type="ARBA" id="ARBA00022777"/>
    </source>
</evidence>
<keyword evidence="3 8" id="KW-0597">Phosphoprotein</keyword>
<dbReference type="Gene3D" id="3.40.50.2300">
    <property type="match status" value="1"/>
</dbReference>
<evidence type="ECO:0000256" key="8">
    <source>
        <dbReference type="PROSITE-ProRule" id="PRU00169"/>
    </source>
</evidence>
<sequence length="388" mass="43684">MEKATKEVILIADDLPNNLAVLQDYLIESGFEVLAALDGESAIQQAEYAQPDLILLDVLMPGMTGFETCLHLKANQATHNIPIIFVTSLADTEDKVKGFEAGAVDYITKPIKKQELLARVKTHLNLQNLQKQLQLQNQLLQQEIGVRLQVEEALKQRTAQLEAVNQELDAFGHSVAHDLRSSITSINGFNYFLEKEYSQLLSDTGQHYTRRVRQATMQMEELIEGLMLLSQVKGSKMLFEDVNLSKIASETIAQLQQAHPERKVEFIYSENVSAFGDTRLLRILLENLLGNSWKYTAKNPLARIEFGAMQNEQQSQEIFFVRDNGAGFNMAYASKLFSAFQRLHHKSDFPGSGIGLATVKRIIDRHNGHIWAEAVENKGATFYFTISP</sequence>
<dbReference type="Gene3D" id="3.30.565.10">
    <property type="entry name" value="Histidine kinase-like ATPase, C-terminal domain"/>
    <property type="match status" value="1"/>
</dbReference>
<comment type="caution">
    <text evidence="12">The sequence shown here is derived from an EMBL/GenBank/DDBJ whole genome shotgun (WGS) entry which is preliminary data.</text>
</comment>
<dbReference type="InterPro" id="IPR050351">
    <property type="entry name" value="BphY/WalK/GraS-like"/>
</dbReference>
<dbReference type="GO" id="GO:0000155">
    <property type="term" value="F:phosphorelay sensor kinase activity"/>
    <property type="evidence" value="ECO:0007669"/>
    <property type="project" value="InterPro"/>
</dbReference>
<reference evidence="12" key="2">
    <citation type="journal article" date="2019" name="Genome Biol. Evol.">
        <title>Day and night: Metabolic profiles and evolutionary relationships of six axenic non-marine cyanobacteria.</title>
        <authorList>
            <person name="Will S.E."/>
            <person name="Henke P."/>
            <person name="Boedeker C."/>
            <person name="Huang S."/>
            <person name="Brinkmann H."/>
            <person name="Rohde M."/>
            <person name="Jarek M."/>
            <person name="Friedl T."/>
            <person name="Seufert S."/>
            <person name="Schumacher M."/>
            <person name="Overmann J."/>
            <person name="Neumann-Schaal M."/>
            <person name="Petersen J."/>
        </authorList>
    </citation>
    <scope>NUCLEOTIDE SEQUENCE [LARGE SCALE GENOMIC DNA]</scope>
    <source>
        <strain evidence="12">PCC 7102</strain>
    </source>
</reference>
<proteinExistence type="predicted"/>
<dbReference type="RefSeq" id="WP_127077990.1">
    <property type="nucleotide sequence ID" value="NZ_RSCL01000001.1"/>
</dbReference>
<dbReference type="SMART" id="SM00448">
    <property type="entry name" value="REC"/>
    <property type="match status" value="1"/>
</dbReference>
<dbReference type="InterPro" id="IPR003594">
    <property type="entry name" value="HATPase_dom"/>
</dbReference>
<dbReference type="PROSITE" id="PS50110">
    <property type="entry name" value="RESPONSE_REGULATORY"/>
    <property type="match status" value="1"/>
</dbReference>
<dbReference type="SUPFAM" id="SSF52172">
    <property type="entry name" value="CheY-like"/>
    <property type="match status" value="1"/>
</dbReference>
<dbReference type="Pfam" id="PF02518">
    <property type="entry name" value="HATPase_c"/>
    <property type="match status" value="1"/>
</dbReference>
<dbReference type="InterPro" id="IPR036097">
    <property type="entry name" value="HisK_dim/P_sf"/>
</dbReference>
<comment type="function">
    <text evidence="7">Photoreceptor which exists in two forms that are reversibly interconvertible by light: the R form that absorbs maximally in the red region of the spectrum and the FR form that absorbs maximally in the far-red region.</text>
</comment>
<evidence type="ECO:0000313" key="13">
    <source>
        <dbReference type="Proteomes" id="UP000271624"/>
    </source>
</evidence>
<name>A0A3S1AV06_9CYAN</name>
<dbReference type="Pfam" id="PF00072">
    <property type="entry name" value="Response_reg"/>
    <property type="match status" value="1"/>
</dbReference>
<dbReference type="InterPro" id="IPR005467">
    <property type="entry name" value="His_kinase_dom"/>
</dbReference>
<dbReference type="InterPro" id="IPR001789">
    <property type="entry name" value="Sig_transdc_resp-reg_receiver"/>
</dbReference>
<protein>
    <recommendedName>
        <fullName evidence="2">histidine kinase</fullName>
        <ecNumber evidence="2">2.7.13.3</ecNumber>
    </recommendedName>
</protein>
<dbReference type="PRINTS" id="PR00344">
    <property type="entry name" value="BCTRLSENSOR"/>
</dbReference>
<keyword evidence="6" id="KW-0902">Two-component regulatory system</keyword>
<dbReference type="InterPro" id="IPR004358">
    <property type="entry name" value="Sig_transdc_His_kin-like_C"/>
</dbReference>
<organism evidence="12 13">
    <name type="scientific">Dulcicalothrix desertica PCC 7102</name>
    <dbReference type="NCBI Taxonomy" id="232991"/>
    <lineage>
        <taxon>Bacteria</taxon>
        <taxon>Bacillati</taxon>
        <taxon>Cyanobacteriota</taxon>
        <taxon>Cyanophyceae</taxon>
        <taxon>Nostocales</taxon>
        <taxon>Calotrichaceae</taxon>
        <taxon>Dulcicalothrix</taxon>
    </lineage>
</organism>
<dbReference type="Gene3D" id="1.10.287.130">
    <property type="match status" value="1"/>
</dbReference>
<evidence type="ECO:0000256" key="4">
    <source>
        <dbReference type="ARBA" id="ARBA00022679"/>
    </source>
</evidence>
<feature type="coiled-coil region" evidence="9">
    <location>
        <begin position="123"/>
        <end position="167"/>
    </location>
</feature>
<evidence type="ECO:0000256" key="6">
    <source>
        <dbReference type="ARBA" id="ARBA00023012"/>
    </source>
</evidence>
<dbReference type="InterPro" id="IPR011006">
    <property type="entry name" value="CheY-like_superfamily"/>
</dbReference>
<dbReference type="PROSITE" id="PS50109">
    <property type="entry name" value="HIS_KIN"/>
    <property type="match status" value="1"/>
</dbReference>
<feature type="domain" description="Response regulatory" evidence="11">
    <location>
        <begin position="8"/>
        <end position="124"/>
    </location>
</feature>
<dbReference type="Proteomes" id="UP000271624">
    <property type="component" value="Unassembled WGS sequence"/>
</dbReference>
<evidence type="ECO:0000313" key="12">
    <source>
        <dbReference type="EMBL" id="RUT09696.1"/>
    </source>
</evidence>
<keyword evidence="9" id="KW-0175">Coiled coil</keyword>
<evidence type="ECO:0000256" key="2">
    <source>
        <dbReference type="ARBA" id="ARBA00012438"/>
    </source>
</evidence>
<feature type="modified residue" description="4-aspartylphosphate" evidence="8">
    <location>
        <position position="57"/>
    </location>
</feature>
<dbReference type="EMBL" id="RSCL01000001">
    <property type="protein sequence ID" value="RUT09696.1"/>
    <property type="molecule type" value="Genomic_DNA"/>
</dbReference>
<evidence type="ECO:0000256" key="7">
    <source>
        <dbReference type="ARBA" id="ARBA00055745"/>
    </source>
</evidence>
<dbReference type="Pfam" id="PF00512">
    <property type="entry name" value="HisKA"/>
    <property type="match status" value="1"/>
</dbReference>
<dbReference type="SUPFAM" id="SSF47384">
    <property type="entry name" value="Homodimeric domain of signal transducing histidine kinase"/>
    <property type="match status" value="1"/>
</dbReference>
<keyword evidence="4" id="KW-0808">Transferase</keyword>
<dbReference type="InterPro" id="IPR036890">
    <property type="entry name" value="HATPase_C_sf"/>
</dbReference>
<evidence type="ECO:0000256" key="9">
    <source>
        <dbReference type="SAM" id="Coils"/>
    </source>
</evidence>
<dbReference type="GO" id="GO:0007234">
    <property type="term" value="P:osmosensory signaling via phosphorelay pathway"/>
    <property type="evidence" value="ECO:0007669"/>
    <property type="project" value="TreeGrafter"/>
</dbReference>
<reference evidence="12" key="1">
    <citation type="submission" date="2018-12" db="EMBL/GenBank/DDBJ databases">
        <authorList>
            <person name="Will S."/>
            <person name="Neumann-Schaal M."/>
            <person name="Henke P."/>
        </authorList>
    </citation>
    <scope>NUCLEOTIDE SEQUENCE</scope>
    <source>
        <strain evidence="12">PCC 7102</strain>
    </source>
</reference>
<evidence type="ECO:0000259" key="11">
    <source>
        <dbReference type="PROSITE" id="PS50110"/>
    </source>
</evidence>
<dbReference type="GO" id="GO:0000156">
    <property type="term" value="F:phosphorelay response regulator activity"/>
    <property type="evidence" value="ECO:0007669"/>
    <property type="project" value="TreeGrafter"/>
</dbReference>
<dbReference type="InterPro" id="IPR003661">
    <property type="entry name" value="HisK_dim/P_dom"/>
</dbReference>
<dbReference type="CDD" id="cd00082">
    <property type="entry name" value="HisKA"/>
    <property type="match status" value="1"/>
</dbReference>
<dbReference type="AlphaFoldDB" id="A0A3S1AV06"/>
<dbReference type="GO" id="GO:0030295">
    <property type="term" value="F:protein kinase activator activity"/>
    <property type="evidence" value="ECO:0007669"/>
    <property type="project" value="TreeGrafter"/>
</dbReference>
<dbReference type="OrthoDB" id="1927110at2"/>
<accession>A0A3S1AV06</accession>
<feature type="domain" description="Histidine kinase" evidence="10">
    <location>
        <begin position="174"/>
        <end position="388"/>
    </location>
</feature>
<dbReference type="SUPFAM" id="SSF55874">
    <property type="entry name" value="ATPase domain of HSP90 chaperone/DNA topoisomerase II/histidine kinase"/>
    <property type="match status" value="1"/>
</dbReference>
<dbReference type="CDD" id="cd19920">
    <property type="entry name" value="REC_PA4781-like"/>
    <property type="match status" value="1"/>
</dbReference>
<keyword evidence="13" id="KW-1185">Reference proteome</keyword>
<evidence type="ECO:0000259" key="10">
    <source>
        <dbReference type="PROSITE" id="PS50109"/>
    </source>
</evidence>
<dbReference type="SMART" id="SM00387">
    <property type="entry name" value="HATPase_c"/>
    <property type="match status" value="1"/>
</dbReference>
<keyword evidence="5 12" id="KW-0418">Kinase</keyword>
<evidence type="ECO:0000256" key="3">
    <source>
        <dbReference type="ARBA" id="ARBA00022553"/>
    </source>
</evidence>
<dbReference type="FunFam" id="3.30.565.10:FF:000006">
    <property type="entry name" value="Sensor histidine kinase WalK"/>
    <property type="match status" value="1"/>
</dbReference>